<accession>A0AAV2A4T0</accession>
<dbReference type="Proteomes" id="UP001497382">
    <property type="component" value="Unassembled WGS sequence"/>
</dbReference>
<reference evidence="4 5" key="1">
    <citation type="submission" date="2024-04" db="EMBL/GenBank/DDBJ databases">
        <authorList>
            <person name="Rising A."/>
            <person name="Reimegard J."/>
            <person name="Sonavane S."/>
            <person name="Akerstrom W."/>
            <person name="Nylinder S."/>
            <person name="Hedman E."/>
            <person name="Kallberg Y."/>
        </authorList>
    </citation>
    <scope>NUCLEOTIDE SEQUENCE [LARGE SCALE GENOMIC DNA]</scope>
</reference>
<evidence type="ECO:0000256" key="1">
    <source>
        <dbReference type="ARBA" id="ARBA00022614"/>
    </source>
</evidence>
<proteinExistence type="predicted"/>
<evidence type="ECO:0000313" key="5">
    <source>
        <dbReference type="Proteomes" id="UP001497382"/>
    </source>
</evidence>
<gene>
    <name evidence="4" type="ORF">LARSCL_LOCUS9447</name>
</gene>
<comment type="caution">
    <text evidence="4">The sequence shown here is derived from an EMBL/GenBank/DDBJ whole genome shotgun (WGS) entry which is preliminary data.</text>
</comment>
<dbReference type="InterPro" id="IPR032675">
    <property type="entry name" value="LRR_dom_sf"/>
</dbReference>
<name>A0AAV2A4T0_9ARAC</name>
<dbReference type="PANTHER" id="PTHR24369">
    <property type="entry name" value="ANTIGEN BSP, PUTATIVE-RELATED"/>
    <property type="match status" value="1"/>
</dbReference>
<evidence type="ECO:0000256" key="2">
    <source>
        <dbReference type="ARBA" id="ARBA00022737"/>
    </source>
</evidence>
<dbReference type="EMBL" id="CAXIEN010000105">
    <property type="protein sequence ID" value="CAL1277849.1"/>
    <property type="molecule type" value="Genomic_DNA"/>
</dbReference>
<keyword evidence="5" id="KW-1185">Reference proteome</keyword>
<feature type="transmembrane region" description="Helical" evidence="3">
    <location>
        <begin position="1043"/>
        <end position="1063"/>
    </location>
</feature>
<evidence type="ECO:0000313" key="4">
    <source>
        <dbReference type="EMBL" id="CAL1277849.1"/>
    </source>
</evidence>
<dbReference type="SUPFAM" id="SSF52058">
    <property type="entry name" value="L domain-like"/>
    <property type="match status" value="1"/>
</dbReference>
<sequence length="1112" mass="124504">MCFYLPGRHFQEVWQDVRLFPVSFNSVHFNFFRRVRFLIHFLLFVDIMDTSKERSKGTSITKMSTILLLLIITPILLCASDSFHIEDIECVCSGTSAVCSGTSNDEDEIQELLSHLLQNCSSTDDLLDLTLSIENLDHLPEYPFVAFKLQNLTLGYDLSIMNPNTFDGLNSSLLRLNLSHNDIEFFGTPLSVLENLKELNLDFNNLREDDVSTFGNLNKLEVLSISGNNLTALHASFFENMTSIQTLILDHNENITSFSNISIHSSTLITLSAKNCSISGSLESDSLSGIANLKHADFSSNNLIRVNAFALDRLHYLEILNLGNNKIETLKNYSFSSLHNLLVLDMKGNEIKEIEEFSFVNLTKLEFLDLSKNKLEVFMEKYTSDLHSLEKINLEDNQIHVIMPGSFSTCGQLKELLLQGNAFHCDVCDVKYIVGFLTNDTLFKKEDADAIKCAAPAELKDTPLTEVPSDVLDEMCEDEDDSTYETEDDSTYETPVTIISTTDKTTIVADFTPTSTEVAVSDSSYITDEALNTDASTLLGKIDTSSVSSIIPSQSTSESTDTTTSFITTSITKTSQIIPELTDLTTKVTTLISESTTGAKVVTVSLSSTEETNATTELSLVSFPESGVTEKTETNTTTEVVTLSMPKTTAKETETTEVTSVSTDAATEAINLFISEQTTAGYIGTSTQNTSKLITASTTEKEMTTANITEISTSTSKLASTLLPDIDKIEETIISTTMTILTNITTESPTVSTSKIDLNREETSEMNTVGSTQADFTATDTLNYSEPIKAFSTTSRPPKKISDSQMIRIIDYSVLDEQICIRWDMKWKILHEQWSINDLKCGVEIQHSRGKQVGYFKNCPTSEYEVQECAIIENKYLNNMYKFCLNVYISLFKKLRSCSKYDKILNTTEKPFKHPSTLDLSTLKALSPTQETFVPFKVVKFDAIFNYSKSFVDVKWVVNRNERNSICNLNLILMSHNFNYSEGVFSCKNNSYKIQNIKYEAFQVCIRNFYQGHYAPLLCESSVPISYEFKASSMKDDGYKNSALIAVICLLILIVLIIIVILLKKVLKKRTESDLYNVSAEEKNVLRRQASASLQQEPCVRYSYTLKEQIEI</sequence>
<evidence type="ECO:0000256" key="3">
    <source>
        <dbReference type="SAM" id="Phobius"/>
    </source>
</evidence>
<dbReference type="SMART" id="SM00365">
    <property type="entry name" value="LRR_SD22"/>
    <property type="match status" value="5"/>
</dbReference>
<dbReference type="InterPro" id="IPR001611">
    <property type="entry name" value="Leu-rich_rpt"/>
</dbReference>
<organism evidence="4 5">
    <name type="scientific">Larinioides sclopetarius</name>
    <dbReference type="NCBI Taxonomy" id="280406"/>
    <lineage>
        <taxon>Eukaryota</taxon>
        <taxon>Metazoa</taxon>
        <taxon>Ecdysozoa</taxon>
        <taxon>Arthropoda</taxon>
        <taxon>Chelicerata</taxon>
        <taxon>Arachnida</taxon>
        <taxon>Araneae</taxon>
        <taxon>Araneomorphae</taxon>
        <taxon>Entelegynae</taxon>
        <taxon>Araneoidea</taxon>
        <taxon>Araneidae</taxon>
        <taxon>Larinioides</taxon>
    </lineage>
</organism>
<dbReference type="InterPro" id="IPR050541">
    <property type="entry name" value="LRR_TM_domain-containing"/>
</dbReference>
<keyword evidence="1" id="KW-0433">Leucine-rich repeat</keyword>
<dbReference type="PANTHER" id="PTHR24369:SF211">
    <property type="entry name" value="LEUCINE-RICH REPEAT-CONTAINING PROTEIN 15-LIKE"/>
    <property type="match status" value="1"/>
</dbReference>
<keyword evidence="3" id="KW-0472">Membrane</keyword>
<keyword evidence="2" id="KW-0677">Repeat</keyword>
<dbReference type="Gene3D" id="3.80.10.10">
    <property type="entry name" value="Ribonuclease Inhibitor"/>
    <property type="match status" value="2"/>
</dbReference>
<dbReference type="SMART" id="SM00369">
    <property type="entry name" value="LRR_TYP"/>
    <property type="match status" value="6"/>
</dbReference>
<keyword evidence="3" id="KW-1133">Transmembrane helix</keyword>
<dbReference type="InterPro" id="IPR003591">
    <property type="entry name" value="Leu-rich_rpt_typical-subtyp"/>
</dbReference>
<keyword evidence="3" id="KW-0812">Transmembrane</keyword>
<dbReference type="AlphaFoldDB" id="A0AAV2A4T0"/>
<dbReference type="PROSITE" id="PS51450">
    <property type="entry name" value="LRR"/>
    <property type="match status" value="2"/>
</dbReference>
<dbReference type="Pfam" id="PF13855">
    <property type="entry name" value="LRR_8"/>
    <property type="match status" value="2"/>
</dbReference>
<protein>
    <submittedName>
        <fullName evidence="4">Uncharacterized protein</fullName>
    </submittedName>
</protein>
<dbReference type="GO" id="GO:0005886">
    <property type="term" value="C:plasma membrane"/>
    <property type="evidence" value="ECO:0007669"/>
    <property type="project" value="TreeGrafter"/>
</dbReference>